<reference evidence="3" key="2">
    <citation type="submission" date="2020-09" db="EMBL/GenBank/DDBJ databases">
        <authorList>
            <person name="Sun Q."/>
            <person name="Zhou Y."/>
        </authorList>
    </citation>
    <scope>NUCLEOTIDE SEQUENCE</scope>
    <source>
        <strain evidence="3">CGMCC 1.15388</strain>
    </source>
</reference>
<feature type="transmembrane region" description="Helical" evidence="1">
    <location>
        <begin position="39"/>
        <end position="62"/>
    </location>
</feature>
<feature type="signal peptide" evidence="2">
    <location>
        <begin position="1"/>
        <end position="22"/>
    </location>
</feature>
<gene>
    <name evidence="3" type="ORF">GCM10011401_13800</name>
</gene>
<dbReference type="AlphaFoldDB" id="A0A917AR10"/>
<evidence type="ECO:0008006" key="5">
    <source>
        <dbReference type="Google" id="ProtNLM"/>
    </source>
</evidence>
<evidence type="ECO:0000256" key="2">
    <source>
        <dbReference type="SAM" id="SignalP"/>
    </source>
</evidence>
<protein>
    <recommendedName>
        <fullName evidence="5">ATP synthase protein I</fullName>
    </recommendedName>
</protein>
<evidence type="ECO:0000256" key="1">
    <source>
        <dbReference type="SAM" id="Phobius"/>
    </source>
</evidence>
<keyword evidence="1" id="KW-0472">Membrane</keyword>
<dbReference type="Proteomes" id="UP000633136">
    <property type="component" value="Unassembled WGS sequence"/>
</dbReference>
<feature type="chain" id="PRO_5039176071" description="ATP synthase protein I" evidence="2">
    <location>
        <begin position="23"/>
        <end position="138"/>
    </location>
</feature>
<evidence type="ECO:0000313" key="3">
    <source>
        <dbReference type="EMBL" id="GGE67653.1"/>
    </source>
</evidence>
<proteinExistence type="predicted"/>
<name>A0A917AR10_9MICC</name>
<sequence>MKVFPRATGWRRILITTTTAGAAVTSAAAALATLVGSGAAAASAAFGGAAVLLLTGISLFVVDRTERRAPHLSMMMFMLTFALKISLLTLLLMLVPAPGWIEPIWAVLTAAGVVVTVQAVQIATFSRLRLSVTPEDQQ</sequence>
<dbReference type="EMBL" id="BMIS01000005">
    <property type="protein sequence ID" value="GGE67653.1"/>
    <property type="molecule type" value="Genomic_DNA"/>
</dbReference>
<dbReference type="RefSeq" id="WP_188684068.1">
    <property type="nucleotide sequence ID" value="NZ_BMIS01000005.1"/>
</dbReference>
<reference evidence="3" key="1">
    <citation type="journal article" date="2014" name="Int. J. Syst. Evol. Microbiol.">
        <title>Complete genome sequence of Corynebacterium casei LMG S-19264T (=DSM 44701T), isolated from a smear-ripened cheese.</title>
        <authorList>
            <consortium name="US DOE Joint Genome Institute (JGI-PGF)"/>
            <person name="Walter F."/>
            <person name="Albersmeier A."/>
            <person name="Kalinowski J."/>
            <person name="Ruckert C."/>
        </authorList>
    </citation>
    <scope>NUCLEOTIDE SEQUENCE</scope>
    <source>
        <strain evidence="3">CGMCC 1.15388</strain>
    </source>
</reference>
<comment type="caution">
    <text evidence="3">The sequence shown here is derived from an EMBL/GenBank/DDBJ whole genome shotgun (WGS) entry which is preliminary data.</text>
</comment>
<keyword evidence="1" id="KW-1133">Transmembrane helix</keyword>
<evidence type="ECO:0000313" key="4">
    <source>
        <dbReference type="Proteomes" id="UP000633136"/>
    </source>
</evidence>
<organism evidence="3 4">
    <name type="scientific">Nesterenkonia cremea</name>
    <dbReference type="NCBI Taxonomy" id="1882340"/>
    <lineage>
        <taxon>Bacteria</taxon>
        <taxon>Bacillati</taxon>
        <taxon>Actinomycetota</taxon>
        <taxon>Actinomycetes</taxon>
        <taxon>Micrococcales</taxon>
        <taxon>Micrococcaceae</taxon>
        <taxon>Nesterenkonia</taxon>
    </lineage>
</organism>
<keyword evidence="4" id="KW-1185">Reference proteome</keyword>
<keyword evidence="1" id="KW-0812">Transmembrane</keyword>
<keyword evidence="2" id="KW-0732">Signal</keyword>
<feature type="transmembrane region" description="Helical" evidence="1">
    <location>
        <begin position="74"/>
        <end position="97"/>
    </location>
</feature>
<accession>A0A917AR10</accession>
<feature type="transmembrane region" description="Helical" evidence="1">
    <location>
        <begin position="103"/>
        <end position="125"/>
    </location>
</feature>